<protein>
    <submittedName>
        <fullName evidence="2">Uncharacterized protein</fullName>
    </submittedName>
</protein>
<dbReference type="Proteomes" id="UP001164929">
    <property type="component" value="Chromosome 6"/>
</dbReference>
<evidence type="ECO:0000313" key="2">
    <source>
        <dbReference type="EMBL" id="KAJ6993378.1"/>
    </source>
</evidence>
<dbReference type="EMBL" id="JAQIZT010000006">
    <property type="protein sequence ID" value="KAJ6993378.1"/>
    <property type="molecule type" value="Genomic_DNA"/>
</dbReference>
<gene>
    <name evidence="2" type="ORF">NC653_016493</name>
</gene>
<evidence type="ECO:0000256" key="1">
    <source>
        <dbReference type="SAM" id="MobiDB-lite"/>
    </source>
</evidence>
<organism evidence="2 3">
    <name type="scientific">Populus alba x Populus x berolinensis</name>
    <dbReference type="NCBI Taxonomy" id="444605"/>
    <lineage>
        <taxon>Eukaryota</taxon>
        <taxon>Viridiplantae</taxon>
        <taxon>Streptophyta</taxon>
        <taxon>Embryophyta</taxon>
        <taxon>Tracheophyta</taxon>
        <taxon>Spermatophyta</taxon>
        <taxon>Magnoliopsida</taxon>
        <taxon>eudicotyledons</taxon>
        <taxon>Gunneridae</taxon>
        <taxon>Pentapetalae</taxon>
        <taxon>rosids</taxon>
        <taxon>fabids</taxon>
        <taxon>Malpighiales</taxon>
        <taxon>Salicaceae</taxon>
        <taxon>Saliceae</taxon>
        <taxon>Populus</taxon>
    </lineage>
</organism>
<evidence type="ECO:0000313" key="3">
    <source>
        <dbReference type="Proteomes" id="UP001164929"/>
    </source>
</evidence>
<proteinExistence type="predicted"/>
<accession>A0AAD6VZE6</accession>
<sequence length="56" mass="6505">MPFGREMRSRRRVVGEQTTKPNVTPSPPLPRWRLRQKPCIQMPLSQLTHQHGGSQN</sequence>
<feature type="region of interest" description="Disordered" evidence="1">
    <location>
        <begin position="1"/>
        <end position="32"/>
    </location>
</feature>
<reference evidence="2" key="1">
    <citation type="journal article" date="2023" name="Mol. Ecol. Resour.">
        <title>Chromosome-level genome assembly of a triploid poplar Populus alba 'Berolinensis'.</title>
        <authorList>
            <person name="Chen S."/>
            <person name="Yu Y."/>
            <person name="Wang X."/>
            <person name="Wang S."/>
            <person name="Zhang T."/>
            <person name="Zhou Y."/>
            <person name="He R."/>
            <person name="Meng N."/>
            <person name="Wang Y."/>
            <person name="Liu W."/>
            <person name="Liu Z."/>
            <person name="Liu J."/>
            <person name="Guo Q."/>
            <person name="Huang H."/>
            <person name="Sederoff R.R."/>
            <person name="Wang G."/>
            <person name="Qu G."/>
            <person name="Chen S."/>
        </authorList>
    </citation>
    <scope>NUCLEOTIDE SEQUENCE</scope>
    <source>
        <strain evidence="2">SC-2020</strain>
    </source>
</reference>
<dbReference type="AlphaFoldDB" id="A0AAD6VZE6"/>
<keyword evidence="3" id="KW-1185">Reference proteome</keyword>
<comment type="caution">
    <text evidence="2">The sequence shown here is derived from an EMBL/GenBank/DDBJ whole genome shotgun (WGS) entry which is preliminary data.</text>
</comment>
<name>A0AAD6VZE6_9ROSI</name>